<gene>
    <name evidence="2" type="ORF">P7K49_013301</name>
</gene>
<evidence type="ECO:0000256" key="1">
    <source>
        <dbReference type="SAM" id="MobiDB-lite"/>
    </source>
</evidence>
<keyword evidence="3" id="KW-1185">Reference proteome</keyword>
<feature type="non-terminal residue" evidence="2">
    <location>
        <position position="1"/>
    </location>
</feature>
<organism evidence="2 3">
    <name type="scientific">Saguinus oedipus</name>
    <name type="common">Cotton-top tamarin</name>
    <name type="synonym">Oedipomidas oedipus</name>
    <dbReference type="NCBI Taxonomy" id="9490"/>
    <lineage>
        <taxon>Eukaryota</taxon>
        <taxon>Metazoa</taxon>
        <taxon>Chordata</taxon>
        <taxon>Craniata</taxon>
        <taxon>Vertebrata</taxon>
        <taxon>Euteleostomi</taxon>
        <taxon>Mammalia</taxon>
        <taxon>Eutheria</taxon>
        <taxon>Euarchontoglires</taxon>
        <taxon>Primates</taxon>
        <taxon>Haplorrhini</taxon>
        <taxon>Platyrrhini</taxon>
        <taxon>Cebidae</taxon>
        <taxon>Callitrichinae</taxon>
        <taxon>Saguinus</taxon>
    </lineage>
</organism>
<sequence>ASPKRLGCSHLCYDHGLAPAARELERAGIFPEPPGLEESELEQLGGSAPLPGGPERSPRLGSFRAQGRAALLFHQSKSPIPQPQRSCLDTKGSPVQTACPGSCCEHRDRIRSCQVPCALCQVRGEDCGETQGQ</sequence>
<protein>
    <submittedName>
        <fullName evidence="2">Uncharacterized protein</fullName>
    </submittedName>
</protein>
<proteinExistence type="predicted"/>
<evidence type="ECO:0000313" key="3">
    <source>
        <dbReference type="Proteomes" id="UP001266305"/>
    </source>
</evidence>
<accession>A0ABQ9VFR9</accession>
<dbReference type="Proteomes" id="UP001266305">
    <property type="component" value="Unassembled WGS sequence"/>
</dbReference>
<comment type="caution">
    <text evidence="2">The sequence shown here is derived from an EMBL/GenBank/DDBJ whole genome shotgun (WGS) entry which is preliminary data.</text>
</comment>
<feature type="region of interest" description="Disordered" evidence="1">
    <location>
        <begin position="28"/>
        <end position="58"/>
    </location>
</feature>
<reference evidence="2 3" key="1">
    <citation type="submission" date="2023-05" db="EMBL/GenBank/DDBJ databases">
        <title>B98-5 Cell Line De Novo Hybrid Assembly: An Optical Mapping Approach.</title>
        <authorList>
            <person name="Kananen K."/>
            <person name="Auerbach J.A."/>
            <person name="Kautto E."/>
            <person name="Blachly J.S."/>
        </authorList>
    </citation>
    <scope>NUCLEOTIDE SEQUENCE [LARGE SCALE GENOMIC DNA]</scope>
    <source>
        <strain evidence="2">B95-8</strain>
        <tissue evidence="2">Cell line</tissue>
    </source>
</reference>
<evidence type="ECO:0000313" key="2">
    <source>
        <dbReference type="EMBL" id="KAK2108136.1"/>
    </source>
</evidence>
<dbReference type="EMBL" id="JASSZA010000006">
    <property type="protein sequence ID" value="KAK2108136.1"/>
    <property type="molecule type" value="Genomic_DNA"/>
</dbReference>
<name>A0ABQ9VFR9_SAGOE</name>